<dbReference type="AlphaFoldDB" id="A0A1L3LQI5"/>
<proteinExistence type="predicted"/>
<reference evidence="1 2" key="1">
    <citation type="submission" date="2015-10" db="EMBL/GenBank/DDBJ databases">
        <title>Genomic differences between typical nodule nitrogen-fixing rhizobial strains and those coming from bean seeds.</title>
        <authorList>
            <person name="Peralta H."/>
            <person name="Aguilar-Vera A."/>
            <person name="Diaz R."/>
            <person name="Mora Y."/>
            <person name="Martinez-Batallar G."/>
            <person name="Salazar E."/>
            <person name="Vargas-Lagunas C."/>
            <person name="Encarnacion S."/>
            <person name="Girard L."/>
            <person name="Mora J."/>
        </authorList>
    </citation>
    <scope>NUCLEOTIDE SEQUENCE [LARGE SCALE GENOMIC DNA]</scope>
    <source>
        <strain evidence="1 2">CFNEI 73</strain>
    </source>
</reference>
<organism evidence="1 2">
    <name type="scientific">Sinorhizobium americanum</name>
    <dbReference type="NCBI Taxonomy" id="194963"/>
    <lineage>
        <taxon>Bacteria</taxon>
        <taxon>Pseudomonadati</taxon>
        <taxon>Pseudomonadota</taxon>
        <taxon>Alphaproteobacteria</taxon>
        <taxon>Hyphomicrobiales</taxon>
        <taxon>Rhizobiaceae</taxon>
        <taxon>Sinorhizobium/Ensifer group</taxon>
        <taxon>Sinorhizobium</taxon>
    </lineage>
</organism>
<dbReference type="Proteomes" id="UP000182306">
    <property type="component" value="Chromosome"/>
</dbReference>
<dbReference type="EMBL" id="CP013107">
    <property type="protein sequence ID" value="APG92339.1"/>
    <property type="molecule type" value="Genomic_DNA"/>
</dbReference>
<protein>
    <recommendedName>
        <fullName evidence="3">DUF1127 domain-containing protein</fullName>
    </recommendedName>
</protein>
<evidence type="ECO:0008006" key="3">
    <source>
        <dbReference type="Google" id="ProtNLM"/>
    </source>
</evidence>
<evidence type="ECO:0000313" key="1">
    <source>
        <dbReference type="EMBL" id="APG92339.1"/>
    </source>
</evidence>
<accession>A0A1L3LQI5</accession>
<keyword evidence="2" id="KW-1185">Reference proteome</keyword>
<name>A0A1L3LQI5_9HYPH</name>
<dbReference type="KEGG" id="same:SAMCFNEI73_Ch3074"/>
<sequence length="85" mass="9917">MRRDGKIMREAQLLVVDTLAATVDDLCRKFGAWKTARALLFAIWRHRQTTNQVSHLSDRMRRDIGLPGNEDRLLEAKLSLWDVRL</sequence>
<gene>
    <name evidence="1" type="ORF">SAMCFNEI73_Ch3074</name>
</gene>
<evidence type="ECO:0000313" key="2">
    <source>
        <dbReference type="Proteomes" id="UP000182306"/>
    </source>
</evidence>